<dbReference type="AlphaFoldDB" id="A0A7W8AZT6"/>
<comment type="caution">
    <text evidence="2">The sequence shown here is derived from an EMBL/GenBank/DDBJ whole genome shotgun (WGS) entry which is preliminary data.</text>
</comment>
<evidence type="ECO:0000313" key="2">
    <source>
        <dbReference type="EMBL" id="MBB5106357.1"/>
    </source>
</evidence>
<evidence type="ECO:0000256" key="1">
    <source>
        <dbReference type="SAM" id="MobiDB-lite"/>
    </source>
</evidence>
<protein>
    <submittedName>
        <fullName evidence="2">Uncharacterized protein</fullName>
    </submittedName>
</protein>
<dbReference type="EMBL" id="JACHJD010000009">
    <property type="protein sequence ID" value="MBB5106357.1"/>
    <property type="molecule type" value="Genomic_DNA"/>
</dbReference>
<evidence type="ECO:0000313" key="3">
    <source>
        <dbReference type="Proteomes" id="UP000549009"/>
    </source>
</evidence>
<feature type="compositionally biased region" description="Pro residues" evidence="1">
    <location>
        <begin position="228"/>
        <end position="245"/>
    </location>
</feature>
<dbReference type="RefSeq" id="WP_229879150.1">
    <property type="nucleotide sequence ID" value="NZ_BMSQ01000011.1"/>
</dbReference>
<gene>
    <name evidence="2" type="ORF">FHS40_005461</name>
</gene>
<dbReference type="Proteomes" id="UP000549009">
    <property type="component" value="Unassembled WGS sequence"/>
</dbReference>
<organism evidence="2 3">
    <name type="scientific">Streptomyces spectabilis</name>
    <dbReference type="NCBI Taxonomy" id="68270"/>
    <lineage>
        <taxon>Bacteria</taxon>
        <taxon>Bacillati</taxon>
        <taxon>Actinomycetota</taxon>
        <taxon>Actinomycetes</taxon>
        <taxon>Kitasatosporales</taxon>
        <taxon>Streptomycetaceae</taxon>
        <taxon>Streptomyces</taxon>
    </lineage>
</organism>
<proteinExistence type="predicted"/>
<keyword evidence="3" id="KW-1185">Reference proteome</keyword>
<sequence>MNAPAPPTVRTALPARSSPLLRLAAEGATGALLRDTGTIYLTKGMVSHAESASAPGVDVLLVAGGRLPRAVWDEAAGRAGPRRQVGGHLVTEGHLTSGELEICLLTALYDAALFALAPGGGPTRFRRGVGHGIGTVRPVPADAVEREARRRRRLLDSAWPGPAIDTAPLVRRRVPPCGGGSVPLRQRALLDLADGRRTPADLARLLGRPVFHVLLEVRRLAVAGLIDPPRPPPSGPDVPDVPPRDSPAARPFAADGFTSPDTALLRRVRDALEAL</sequence>
<name>A0A7W8AZT6_STRST</name>
<accession>A0A7W8AZT6</accession>
<feature type="region of interest" description="Disordered" evidence="1">
    <location>
        <begin position="225"/>
        <end position="258"/>
    </location>
</feature>
<reference evidence="2 3" key="1">
    <citation type="submission" date="2020-08" db="EMBL/GenBank/DDBJ databases">
        <title>Genomic Encyclopedia of Type Strains, Phase III (KMG-III): the genomes of soil and plant-associated and newly described type strains.</title>
        <authorList>
            <person name="Whitman W."/>
        </authorList>
    </citation>
    <scope>NUCLEOTIDE SEQUENCE [LARGE SCALE GENOMIC DNA]</scope>
    <source>
        <strain evidence="2 3">CECT 3146</strain>
    </source>
</reference>